<dbReference type="GO" id="GO:0003677">
    <property type="term" value="F:DNA binding"/>
    <property type="evidence" value="ECO:0007669"/>
    <property type="project" value="InterPro"/>
</dbReference>
<dbReference type="GO" id="GO:0006352">
    <property type="term" value="P:DNA-templated transcription initiation"/>
    <property type="evidence" value="ECO:0007669"/>
    <property type="project" value="InterPro"/>
</dbReference>
<dbReference type="Proteomes" id="UP000284751">
    <property type="component" value="Unassembled WGS sequence"/>
</dbReference>
<dbReference type="SUPFAM" id="SSF88659">
    <property type="entry name" value="Sigma3 and sigma4 domains of RNA polymerase sigma factors"/>
    <property type="match status" value="1"/>
</dbReference>
<sequence length="100" mass="11724">MAFIELDQCIDRLWVNDLGIEHLLCDYIEVRGVKIPVFNTRLAEALNELKEDQKTVLLQNVILKIPLNQIADDLGISTRMVEKHKHNALLFLKRWLIHHE</sequence>
<dbReference type="InterPro" id="IPR013249">
    <property type="entry name" value="RNA_pol_sigma70_r4_t2"/>
</dbReference>
<reference evidence="2 3" key="1">
    <citation type="submission" date="2018-08" db="EMBL/GenBank/DDBJ databases">
        <title>A genome reference for cultivated species of the human gut microbiota.</title>
        <authorList>
            <person name="Zou Y."/>
            <person name="Xue W."/>
            <person name="Luo G."/>
        </authorList>
    </citation>
    <scope>NUCLEOTIDE SEQUENCE [LARGE SCALE GENOMIC DNA]</scope>
    <source>
        <strain evidence="2 3">AF28-26</strain>
    </source>
</reference>
<dbReference type="EMBL" id="QRTC01000013">
    <property type="protein sequence ID" value="RGQ42150.1"/>
    <property type="molecule type" value="Genomic_DNA"/>
</dbReference>
<dbReference type="InterPro" id="IPR036388">
    <property type="entry name" value="WH-like_DNA-bd_sf"/>
</dbReference>
<proteinExistence type="predicted"/>
<feature type="domain" description="RNA polymerase sigma factor 70 region 4 type 2" evidence="1">
    <location>
        <begin position="41"/>
        <end position="91"/>
    </location>
</feature>
<gene>
    <name evidence="2" type="ORF">DWY99_05120</name>
</gene>
<name>A0A412AYG4_9FIRM</name>
<evidence type="ECO:0000313" key="3">
    <source>
        <dbReference type="Proteomes" id="UP000284751"/>
    </source>
</evidence>
<evidence type="ECO:0000313" key="2">
    <source>
        <dbReference type="EMBL" id="RGQ42150.1"/>
    </source>
</evidence>
<evidence type="ECO:0000259" key="1">
    <source>
        <dbReference type="Pfam" id="PF08281"/>
    </source>
</evidence>
<comment type="caution">
    <text evidence="2">The sequence shown here is derived from an EMBL/GenBank/DDBJ whole genome shotgun (WGS) entry which is preliminary data.</text>
</comment>
<dbReference type="Pfam" id="PF08281">
    <property type="entry name" value="Sigma70_r4_2"/>
    <property type="match status" value="1"/>
</dbReference>
<accession>A0A412AYG4</accession>
<protein>
    <submittedName>
        <fullName evidence="2">Sigma-70 family RNA polymerase sigma factor</fullName>
    </submittedName>
</protein>
<dbReference type="Gene3D" id="1.10.10.10">
    <property type="entry name" value="Winged helix-like DNA-binding domain superfamily/Winged helix DNA-binding domain"/>
    <property type="match status" value="1"/>
</dbReference>
<dbReference type="InterPro" id="IPR013324">
    <property type="entry name" value="RNA_pol_sigma_r3/r4-like"/>
</dbReference>
<dbReference type="AlphaFoldDB" id="A0A412AYG4"/>
<organism evidence="2 3">
    <name type="scientific">[Clostridium] leptum</name>
    <dbReference type="NCBI Taxonomy" id="1535"/>
    <lineage>
        <taxon>Bacteria</taxon>
        <taxon>Bacillati</taxon>
        <taxon>Bacillota</taxon>
        <taxon>Clostridia</taxon>
        <taxon>Eubacteriales</taxon>
        <taxon>Oscillospiraceae</taxon>
        <taxon>Oscillospiraceae incertae sedis</taxon>
    </lineage>
</organism>
<dbReference type="GO" id="GO:0016987">
    <property type="term" value="F:sigma factor activity"/>
    <property type="evidence" value="ECO:0007669"/>
    <property type="project" value="InterPro"/>
</dbReference>